<dbReference type="Proteomes" id="UP000247702">
    <property type="component" value="Unassembled WGS sequence"/>
</dbReference>
<dbReference type="EMBL" id="BEXD01003816">
    <property type="protein sequence ID" value="GBC02220.1"/>
    <property type="molecule type" value="Genomic_DNA"/>
</dbReference>
<comment type="caution">
    <text evidence="1">The sequence shown here is derived from an EMBL/GenBank/DDBJ whole genome shotgun (WGS) entry which is preliminary data.</text>
</comment>
<name>A0A2Z6RZB6_9GLOM</name>
<evidence type="ECO:0000313" key="3">
    <source>
        <dbReference type="Proteomes" id="UP000247702"/>
    </source>
</evidence>
<reference evidence="1 3" key="1">
    <citation type="submission" date="2017-11" db="EMBL/GenBank/DDBJ databases">
        <title>The genome of Rhizophagus clarus HR1 reveals common genetic basis of auxotrophy among arbuscular mycorrhizal fungi.</title>
        <authorList>
            <person name="Kobayashi Y."/>
        </authorList>
    </citation>
    <scope>NUCLEOTIDE SEQUENCE [LARGE SCALE GENOMIC DNA]</scope>
    <source>
        <strain evidence="1 3">HR1</strain>
    </source>
</reference>
<proteinExistence type="predicted"/>
<dbReference type="EMBL" id="BLAL01000215">
    <property type="protein sequence ID" value="GES92592.1"/>
    <property type="molecule type" value="Genomic_DNA"/>
</dbReference>
<dbReference type="AlphaFoldDB" id="A0A2Z6RZB6"/>
<dbReference type="OrthoDB" id="2355793at2759"/>
<keyword evidence="3" id="KW-1185">Reference proteome</keyword>
<protein>
    <submittedName>
        <fullName evidence="1">Uncharacterized protein</fullName>
    </submittedName>
</protein>
<organism evidence="1 3">
    <name type="scientific">Rhizophagus clarus</name>
    <dbReference type="NCBI Taxonomy" id="94130"/>
    <lineage>
        <taxon>Eukaryota</taxon>
        <taxon>Fungi</taxon>
        <taxon>Fungi incertae sedis</taxon>
        <taxon>Mucoromycota</taxon>
        <taxon>Glomeromycotina</taxon>
        <taxon>Glomeromycetes</taxon>
        <taxon>Glomerales</taxon>
        <taxon>Glomeraceae</taxon>
        <taxon>Rhizophagus</taxon>
    </lineage>
</organism>
<gene>
    <name evidence="2" type="ORF">RCL2_001936400</name>
    <name evidence="1" type="ORF">RclHR1_04500008</name>
</gene>
<reference evidence="2" key="2">
    <citation type="submission" date="2019-10" db="EMBL/GenBank/DDBJ databases">
        <title>Conservation and host-specific expression of non-tandemly repeated heterogenous ribosome RNA gene in arbuscular mycorrhizal fungi.</title>
        <authorList>
            <person name="Maeda T."/>
            <person name="Kobayashi Y."/>
            <person name="Nakagawa T."/>
            <person name="Ezawa T."/>
            <person name="Yamaguchi K."/>
            <person name="Bino T."/>
            <person name="Nishimoto Y."/>
            <person name="Shigenobu S."/>
            <person name="Kawaguchi M."/>
        </authorList>
    </citation>
    <scope>NUCLEOTIDE SEQUENCE</scope>
    <source>
        <strain evidence="2">HR1</strain>
    </source>
</reference>
<sequence>MIFVVIQVNEGAKILTRPLAKEVDENDLFLTLFDSLTSRKYSHYNIQVEVKSSTGPWVLVDEGLEGKIILMKMLNFTHLKYGLIQNDINAHLYLHQKFFLMLSQD</sequence>
<dbReference type="Proteomes" id="UP000615446">
    <property type="component" value="Unassembled WGS sequence"/>
</dbReference>
<evidence type="ECO:0000313" key="2">
    <source>
        <dbReference type="EMBL" id="GES92592.1"/>
    </source>
</evidence>
<accession>A0A2Z6RZB6</accession>
<evidence type="ECO:0000313" key="1">
    <source>
        <dbReference type="EMBL" id="GBC02220.1"/>
    </source>
</evidence>